<reference evidence="1 2" key="1">
    <citation type="submission" date="2021-10" db="EMBL/GenBank/DDBJ databases">
        <authorList>
            <person name="Lavering E.D."/>
            <person name="James R."/>
            <person name="Fairhom J.D."/>
            <person name="Ogilvie B.H."/>
            <person name="Thurgood T.L."/>
            <person name="Robison R.A."/>
            <person name="Grose J.H."/>
        </authorList>
    </citation>
    <scope>NUCLEOTIDE SEQUENCE [LARGE SCALE GENOMIC DNA]</scope>
</reference>
<evidence type="ECO:0000313" key="1">
    <source>
        <dbReference type="EMBL" id="UGO46229.1"/>
    </source>
</evidence>
<organism evidence="1 2">
    <name type="scientific">Bacillus phage vB_BanS_Chewbecca</name>
    <dbReference type="NCBI Taxonomy" id="2894786"/>
    <lineage>
        <taxon>Viruses</taxon>
        <taxon>Duplodnaviria</taxon>
        <taxon>Heunggongvirae</taxon>
        <taxon>Uroviricota</taxon>
        <taxon>Caudoviricetes</taxon>
        <taxon>Joanripponvirinae</taxon>
        <taxon>Tsamsavirus</taxon>
        <taxon>Tsamsavirus chewbecca</taxon>
    </lineage>
</organism>
<dbReference type="Proteomes" id="UP000827751">
    <property type="component" value="Segment"/>
</dbReference>
<evidence type="ECO:0000313" key="2">
    <source>
        <dbReference type="Proteomes" id="UP000827751"/>
    </source>
</evidence>
<dbReference type="EMBL" id="OK499972">
    <property type="protein sequence ID" value="UGO46229.1"/>
    <property type="molecule type" value="Genomic_DNA"/>
</dbReference>
<keyword evidence="2" id="KW-1185">Reference proteome</keyword>
<proteinExistence type="predicted"/>
<accession>A0AAE8YMT8</accession>
<name>A0AAE8YMT8_9CAUD</name>
<protein>
    <submittedName>
        <fullName evidence="1">Uncharacterized protein</fullName>
    </submittedName>
</protein>
<sequence>MAENYQEHFAKRLKKQNNKTWKRETDNMKNTKKGLLGIMLAGVMMTMVACAEIPDGVDEKFHNRASTIFVEVDEDTMELENSDRDDVANFQLLQSTANTKREQDFVKGIEGMLKLQEKVINQDGNALAEYLKARDLAMDAMNMDDEGDMDSFQVNQFEFTEDK</sequence>
<gene>
    <name evidence="1" type="ORF">CHEWBECCA_146</name>
</gene>